<evidence type="ECO:0000313" key="2">
    <source>
        <dbReference type="Proteomes" id="UP000075243"/>
    </source>
</evidence>
<dbReference type="Pfam" id="PF04827">
    <property type="entry name" value="Plant_tran"/>
    <property type="match status" value="1"/>
</dbReference>
<organism evidence="1 2">
    <name type="scientific">Cajanus cajan</name>
    <name type="common">Pigeon pea</name>
    <name type="synonym">Cajanus indicus</name>
    <dbReference type="NCBI Taxonomy" id="3821"/>
    <lineage>
        <taxon>Eukaryota</taxon>
        <taxon>Viridiplantae</taxon>
        <taxon>Streptophyta</taxon>
        <taxon>Embryophyta</taxon>
        <taxon>Tracheophyta</taxon>
        <taxon>Spermatophyta</taxon>
        <taxon>Magnoliopsida</taxon>
        <taxon>eudicotyledons</taxon>
        <taxon>Gunneridae</taxon>
        <taxon>Pentapetalae</taxon>
        <taxon>rosids</taxon>
        <taxon>fabids</taxon>
        <taxon>Fabales</taxon>
        <taxon>Fabaceae</taxon>
        <taxon>Papilionoideae</taxon>
        <taxon>50 kb inversion clade</taxon>
        <taxon>NPAAA clade</taxon>
        <taxon>indigoferoid/millettioid clade</taxon>
        <taxon>Phaseoleae</taxon>
        <taxon>Cajanus</taxon>
    </lineage>
</organism>
<sequence length="51" mass="5858">MLDRALAVNFTVNGTQYDMGYYLADDIYPEFATFVKTTSMPQGEKRKLFAK</sequence>
<keyword evidence="2" id="KW-1185">Reference proteome</keyword>
<dbReference type="EMBL" id="KQ483931">
    <property type="protein sequence ID" value="KYP39171.1"/>
    <property type="molecule type" value="Genomic_DNA"/>
</dbReference>
<dbReference type="PANTHER" id="PTHR47150:SF7">
    <property type="entry name" value="NUCLEASE"/>
    <property type="match status" value="1"/>
</dbReference>
<proteinExistence type="predicted"/>
<accession>A0A151R9E7</accession>
<protein>
    <submittedName>
        <fullName evidence="1">Uncharacterized protein</fullName>
    </submittedName>
</protein>
<reference evidence="1" key="1">
    <citation type="journal article" date="2012" name="Nat. Biotechnol.">
        <title>Draft genome sequence of pigeonpea (Cajanus cajan), an orphan legume crop of resource-poor farmers.</title>
        <authorList>
            <person name="Varshney R.K."/>
            <person name="Chen W."/>
            <person name="Li Y."/>
            <person name="Bharti A.K."/>
            <person name="Saxena R.K."/>
            <person name="Schlueter J.A."/>
            <person name="Donoghue M.T."/>
            <person name="Azam S."/>
            <person name="Fan G."/>
            <person name="Whaley A.M."/>
            <person name="Farmer A.D."/>
            <person name="Sheridan J."/>
            <person name="Iwata A."/>
            <person name="Tuteja R."/>
            <person name="Penmetsa R.V."/>
            <person name="Wu W."/>
            <person name="Upadhyaya H.D."/>
            <person name="Yang S.P."/>
            <person name="Shah T."/>
            <person name="Saxena K.B."/>
            <person name="Michael T."/>
            <person name="McCombie W.R."/>
            <person name="Yang B."/>
            <person name="Zhang G."/>
            <person name="Yang H."/>
            <person name="Wang J."/>
            <person name="Spillane C."/>
            <person name="Cook D.R."/>
            <person name="May G.D."/>
            <person name="Xu X."/>
            <person name="Jackson S.A."/>
        </authorList>
    </citation>
    <scope>NUCLEOTIDE SEQUENCE [LARGE SCALE GENOMIC DNA]</scope>
</reference>
<name>A0A151R9E7_CAJCA</name>
<gene>
    <name evidence="1" type="ORF">KK1_039535</name>
</gene>
<dbReference type="InterPro" id="IPR006912">
    <property type="entry name" value="Harbinger_derived_prot"/>
</dbReference>
<dbReference type="Proteomes" id="UP000075243">
    <property type="component" value="Unassembled WGS sequence"/>
</dbReference>
<dbReference type="PANTHER" id="PTHR47150">
    <property type="entry name" value="OS12G0169200 PROTEIN"/>
    <property type="match status" value="1"/>
</dbReference>
<evidence type="ECO:0000313" key="1">
    <source>
        <dbReference type="EMBL" id="KYP39171.1"/>
    </source>
</evidence>
<dbReference type="Gramene" id="C.cajan_39886.t">
    <property type="protein sequence ID" value="C.cajan_39886.t.cds1"/>
    <property type="gene ID" value="C.cajan_39886"/>
</dbReference>
<dbReference type="AlphaFoldDB" id="A0A151R9E7"/>